<evidence type="ECO:0000256" key="1">
    <source>
        <dbReference type="SAM" id="MobiDB-lite"/>
    </source>
</evidence>
<dbReference type="AlphaFoldDB" id="A0A3A2ZSB7"/>
<protein>
    <submittedName>
        <fullName evidence="2">Uncharacterized protein</fullName>
    </submittedName>
</protein>
<name>A0A3A2ZSB7_9EURO</name>
<proteinExistence type="predicted"/>
<dbReference type="OrthoDB" id="2156052at2759"/>
<feature type="region of interest" description="Disordered" evidence="1">
    <location>
        <begin position="131"/>
        <end position="150"/>
    </location>
</feature>
<organism evidence="2 3">
    <name type="scientific">Aspergillus sclerotialis</name>
    <dbReference type="NCBI Taxonomy" id="2070753"/>
    <lineage>
        <taxon>Eukaryota</taxon>
        <taxon>Fungi</taxon>
        <taxon>Dikarya</taxon>
        <taxon>Ascomycota</taxon>
        <taxon>Pezizomycotina</taxon>
        <taxon>Eurotiomycetes</taxon>
        <taxon>Eurotiomycetidae</taxon>
        <taxon>Eurotiales</taxon>
        <taxon>Aspergillaceae</taxon>
        <taxon>Aspergillus</taxon>
        <taxon>Aspergillus subgen. Polypaecilum</taxon>
    </lineage>
</organism>
<sequence length="367" mass="41835">MASLDEIVPLTACGIVREPLPKLNYKQAFYTTTLAWHDVYFTGQINEWRSFEKVLAFRGSVDWDCHKAILGCRFTKPHASNTCFEHYRCGEETSSSGRFVNHALQVNSPVANELGYKTTFGDWKATASKAKLKEQEADSSDDDDDDDSEKHKVVPDYALLERQKCQPHAVGEAKTPWMHDLDLLWEKYRTGQNQNLLRRRLGQIAYYMHAFKLKYGFLTTYEQTFFLKWEQHPGKDFVLYCSDPIMHDSASTTNTVFLRESLLYLQKLADGPENDWHVTNIMDIGKPGDYTFKVKWAVKKDKKEASSDFNHRIDIAVQASEAPPMPRMDPGDISKFMEGLSLGGSVGNPGQSHSESKGKNKVKERKG</sequence>
<gene>
    <name evidence="2" type="ORF">PHISCL_02477</name>
</gene>
<keyword evidence="3" id="KW-1185">Reference proteome</keyword>
<feature type="compositionally biased region" description="Acidic residues" evidence="1">
    <location>
        <begin position="137"/>
        <end position="147"/>
    </location>
</feature>
<dbReference type="Proteomes" id="UP000266188">
    <property type="component" value="Unassembled WGS sequence"/>
</dbReference>
<comment type="caution">
    <text evidence="2">The sequence shown here is derived from an EMBL/GenBank/DDBJ whole genome shotgun (WGS) entry which is preliminary data.</text>
</comment>
<dbReference type="EMBL" id="MVGC01000055">
    <property type="protein sequence ID" value="RJE25203.1"/>
    <property type="molecule type" value="Genomic_DNA"/>
</dbReference>
<evidence type="ECO:0000313" key="3">
    <source>
        <dbReference type="Proteomes" id="UP000266188"/>
    </source>
</evidence>
<accession>A0A3A2ZSB7</accession>
<reference evidence="3" key="1">
    <citation type="submission" date="2017-02" db="EMBL/GenBank/DDBJ databases">
        <authorList>
            <person name="Tafer H."/>
            <person name="Lopandic K."/>
        </authorList>
    </citation>
    <scope>NUCLEOTIDE SEQUENCE [LARGE SCALE GENOMIC DNA]</scope>
    <source>
        <strain evidence="3">CBS 366.77</strain>
    </source>
</reference>
<evidence type="ECO:0000313" key="2">
    <source>
        <dbReference type="EMBL" id="RJE25203.1"/>
    </source>
</evidence>
<feature type="region of interest" description="Disordered" evidence="1">
    <location>
        <begin position="319"/>
        <end position="367"/>
    </location>
</feature>